<dbReference type="EMBL" id="JADGMS010000016">
    <property type="protein sequence ID" value="KAF9665329.1"/>
    <property type="molecule type" value="Genomic_DNA"/>
</dbReference>
<organism evidence="1 2">
    <name type="scientific">Salix dunnii</name>
    <dbReference type="NCBI Taxonomy" id="1413687"/>
    <lineage>
        <taxon>Eukaryota</taxon>
        <taxon>Viridiplantae</taxon>
        <taxon>Streptophyta</taxon>
        <taxon>Embryophyta</taxon>
        <taxon>Tracheophyta</taxon>
        <taxon>Spermatophyta</taxon>
        <taxon>Magnoliopsida</taxon>
        <taxon>eudicotyledons</taxon>
        <taxon>Gunneridae</taxon>
        <taxon>Pentapetalae</taxon>
        <taxon>rosids</taxon>
        <taxon>fabids</taxon>
        <taxon>Malpighiales</taxon>
        <taxon>Salicaceae</taxon>
        <taxon>Saliceae</taxon>
        <taxon>Salix</taxon>
    </lineage>
</organism>
<protein>
    <submittedName>
        <fullName evidence="1">Uncharacterized protein</fullName>
    </submittedName>
</protein>
<comment type="caution">
    <text evidence="1">The sequence shown here is derived from an EMBL/GenBank/DDBJ whole genome shotgun (WGS) entry which is preliminary data.</text>
</comment>
<dbReference type="OrthoDB" id="10428343at2759"/>
<gene>
    <name evidence="1" type="ORF">SADUNF_Sadunf16G0111500</name>
</gene>
<name>A0A835MIT8_9ROSI</name>
<evidence type="ECO:0000313" key="1">
    <source>
        <dbReference type="EMBL" id="KAF9665329.1"/>
    </source>
</evidence>
<sequence>MEKQGTCITNSCTHSERHFLLESRLLPPIDFVGFTELVLHVPFFPIMITTTPILQVHLGMHFIQDRESPPQELNSCMQNSRANQ</sequence>
<proteinExistence type="predicted"/>
<reference evidence="1 2" key="1">
    <citation type="submission" date="2020-10" db="EMBL/GenBank/DDBJ databases">
        <title>Plant Genome Project.</title>
        <authorList>
            <person name="Zhang R.-G."/>
        </authorList>
    </citation>
    <scope>NUCLEOTIDE SEQUENCE [LARGE SCALE GENOMIC DNA]</scope>
    <source>
        <strain evidence="1">FAFU-HL-1</strain>
        <tissue evidence="1">Leaf</tissue>
    </source>
</reference>
<dbReference type="AlphaFoldDB" id="A0A835MIT8"/>
<evidence type="ECO:0000313" key="2">
    <source>
        <dbReference type="Proteomes" id="UP000657918"/>
    </source>
</evidence>
<dbReference type="Proteomes" id="UP000657918">
    <property type="component" value="Chromosome 16"/>
</dbReference>
<keyword evidence="2" id="KW-1185">Reference proteome</keyword>
<accession>A0A835MIT8</accession>